<organism evidence="1 2">
    <name type="scientific">Bacillus thuringiensis</name>
    <dbReference type="NCBI Taxonomy" id="1428"/>
    <lineage>
        <taxon>Bacteria</taxon>
        <taxon>Bacillati</taxon>
        <taxon>Bacillota</taxon>
        <taxon>Bacilli</taxon>
        <taxon>Bacillales</taxon>
        <taxon>Bacillaceae</taxon>
        <taxon>Bacillus</taxon>
        <taxon>Bacillus cereus group</taxon>
    </lineage>
</organism>
<accession>A0ABD6S954</accession>
<name>A0ABD6S954_BACTU</name>
<reference evidence="1 2" key="1">
    <citation type="submission" date="2017-09" db="EMBL/GenBank/DDBJ databases">
        <title>Large-scale bioinformatics analysis of Bacillus genomes uncovers conserved roles of natural products in bacterial physiology.</title>
        <authorList>
            <consortium name="Agbiome Team Llc"/>
            <person name="Bleich R.M."/>
            <person name="Kirk G.J."/>
            <person name="Santa Maria K.C."/>
            <person name="Allen S.E."/>
            <person name="Farag S."/>
            <person name="Shank E.A."/>
            <person name="Bowers A."/>
        </authorList>
    </citation>
    <scope>NUCLEOTIDE SEQUENCE [LARGE SCALE GENOMIC DNA]</scope>
    <source>
        <strain evidence="1 2">AFS005140</strain>
    </source>
</reference>
<proteinExistence type="predicted"/>
<dbReference type="Proteomes" id="UP000219897">
    <property type="component" value="Unassembled WGS sequence"/>
</dbReference>
<evidence type="ECO:0000313" key="1">
    <source>
        <dbReference type="EMBL" id="PER55580.1"/>
    </source>
</evidence>
<gene>
    <name evidence="1" type="ORF">CN495_07445</name>
</gene>
<dbReference type="RefSeq" id="WP_046940377.1">
    <property type="nucleotide sequence ID" value="NZ_NTYF01000023.1"/>
</dbReference>
<protein>
    <submittedName>
        <fullName evidence="1">Uncharacterized protein</fullName>
    </submittedName>
</protein>
<dbReference type="AlphaFoldDB" id="A0ABD6S954"/>
<sequence length="209" mass="23760">MRINMLEEKTKIAGKKTLVGVSKRVAEAYRKGDENIVIDFTGVTVSEKFIEDLARLEALYHVQLEGLGSKEGEVEAYVASFYFLKKQLGVEMFVKWFEKRVAEADYPLMVLDTRIEKGSEGALGVIKPLYFHKTKFVYQRLQSRFLEPCVLESAVETGEAIWVTESVNRVDLADKKVGIRFACNTRERTMLDIFEAILSKKVTGFAEAK</sequence>
<dbReference type="EMBL" id="NTYF01000023">
    <property type="protein sequence ID" value="PER55580.1"/>
    <property type="molecule type" value="Genomic_DNA"/>
</dbReference>
<evidence type="ECO:0000313" key="2">
    <source>
        <dbReference type="Proteomes" id="UP000219897"/>
    </source>
</evidence>
<comment type="caution">
    <text evidence="1">The sequence shown here is derived from an EMBL/GenBank/DDBJ whole genome shotgun (WGS) entry which is preliminary data.</text>
</comment>